<evidence type="ECO:0000256" key="1">
    <source>
        <dbReference type="SAM" id="Coils"/>
    </source>
</evidence>
<name>A0A0C2X688_AMAMK</name>
<evidence type="ECO:0000256" key="2">
    <source>
        <dbReference type="SAM" id="MobiDB-lite"/>
    </source>
</evidence>
<sequence>MSSKRGRKRNDNLPPNRARDVQRAFRARRAAHLQALEVRVSELEEENNCLRQALNLPPANRQPLGKGPTGKDKPKPLELAAVSSAMAMSSGRDSSNDDSPASRTSSLSPCALTVPMPARSTPVIGSGSWDDTMLLHDQQSDVPCPPDSPYGMPMSAPVPMSAPSPLKPLHHYSSYTSSSLPSSRNSMPSLYVGPTTHYHGSSDRVPNPVYDGHSYLVRSDIRDEPPRHYPATYPHSTFQATEVEMQVHTPPPSIPAPQPIHRESSMPYPHRRSLTEPQGYTINQGYLHLAHSSQLQQDARNPDYPQLPDSNGQPHHPPPQPHPPPHPHQPHRSLFGADGHINSMS</sequence>
<dbReference type="SUPFAM" id="SSF57959">
    <property type="entry name" value="Leucine zipper domain"/>
    <property type="match status" value="1"/>
</dbReference>
<dbReference type="InterPro" id="IPR046347">
    <property type="entry name" value="bZIP_sf"/>
</dbReference>
<dbReference type="EMBL" id="KN818251">
    <property type="protein sequence ID" value="KIL64248.1"/>
    <property type="molecule type" value="Genomic_DNA"/>
</dbReference>
<keyword evidence="4" id="KW-1185">Reference proteome</keyword>
<feature type="coiled-coil region" evidence="1">
    <location>
        <begin position="26"/>
        <end position="53"/>
    </location>
</feature>
<protein>
    <recommendedName>
        <fullName evidence="5">BZIP domain-containing protein</fullName>
    </recommendedName>
</protein>
<dbReference type="AlphaFoldDB" id="A0A0C2X688"/>
<evidence type="ECO:0008006" key="5">
    <source>
        <dbReference type="Google" id="ProtNLM"/>
    </source>
</evidence>
<dbReference type="InParanoid" id="A0A0C2X688"/>
<dbReference type="STRING" id="946122.A0A0C2X688"/>
<feature type="compositionally biased region" description="Polar residues" evidence="2">
    <location>
        <begin position="91"/>
        <end position="108"/>
    </location>
</feature>
<dbReference type="HOGENOM" id="CLU_056585_0_0_1"/>
<feature type="region of interest" description="Disordered" evidence="2">
    <location>
        <begin position="294"/>
        <end position="345"/>
    </location>
</feature>
<reference evidence="3 4" key="1">
    <citation type="submission" date="2014-04" db="EMBL/GenBank/DDBJ databases">
        <title>Evolutionary Origins and Diversification of the Mycorrhizal Mutualists.</title>
        <authorList>
            <consortium name="DOE Joint Genome Institute"/>
            <consortium name="Mycorrhizal Genomics Consortium"/>
            <person name="Kohler A."/>
            <person name="Kuo A."/>
            <person name="Nagy L.G."/>
            <person name="Floudas D."/>
            <person name="Copeland A."/>
            <person name="Barry K.W."/>
            <person name="Cichocki N."/>
            <person name="Veneault-Fourrey C."/>
            <person name="LaButti K."/>
            <person name="Lindquist E.A."/>
            <person name="Lipzen A."/>
            <person name="Lundell T."/>
            <person name="Morin E."/>
            <person name="Murat C."/>
            <person name="Riley R."/>
            <person name="Ohm R."/>
            <person name="Sun H."/>
            <person name="Tunlid A."/>
            <person name="Henrissat B."/>
            <person name="Grigoriev I.V."/>
            <person name="Hibbett D.S."/>
            <person name="Martin F."/>
        </authorList>
    </citation>
    <scope>NUCLEOTIDE SEQUENCE [LARGE SCALE GENOMIC DNA]</scope>
    <source>
        <strain evidence="3 4">Koide BX008</strain>
    </source>
</reference>
<organism evidence="3 4">
    <name type="scientific">Amanita muscaria (strain Koide BX008)</name>
    <dbReference type="NCBI Taxonomy" id="946122"/>
    <lineage>
        <taxon>Eukaryota</taxon>
        <taxon>Fungi</taxon>
        <taxon>Dikarya</taxon>
        <taxon>Basidiomycota</taxon>
        <taxon>Agaricomycotina</taxon>
        <taxon>Agaricomycetes</taxon>
        <taxon>Agaricomycetidae</taxon>
        <taxon>Agaricales</taxon>
        <taxon>Pluteineae</taxon>
        <taxon>Amanitaceae</taxon>
        <taxon>Amanita</taxon>
    </lineage>
</organism>
<evidence type="ECO:0000313" key="4">
    <source>
        <dbReference type="Proteomes" id="UP000054549"/>
    </source>
</evidence>
<proteinExistence type="predicted"/>
<keyword evidence="1" id="KW-0175">Coiled coil</keyword>
<accession>A0A0C2X688</accession>
<gene>
    <name evidence="3" type="ORF">M378DRAFT_163493</name>
</gene>
<dbReference type="OrthoDB" id="2552152at2759"/>
<feature type="region of interest" description="Disordered" evidence="2">
    <location>
        <begin position="1"/>
        <end position="25"/>
    </location>
</feature>
<feature type="compositionally biased region" description="Low complexity" evidence="2">
    <location>
        <begin position="80"/>
        <end position="90"/>
    </location>
</feature>
<dbReference type="Gene3D" id="1.20.5.170">
    <property type="match status" value="1"/>
</dbReference>
<evidence type="ECO:0000313" key="3">
    <source>
        <dbReference type="EMBL" id="KIL64248.1"/>
    </source>
</evidence>
<feature type="region of interest" description="Disordered" evidence="2">
    <location>
        <begin position="53"/>
        <end position="117"/>
    </location>
</feature>
<dbReference type="Proteomes" id="UP000054549">
    <property type="component" value="Unassembled WGS sequence"/>
</dbReference>
<feature type="compositionally biased region" description="Pro residues" evidence="2">
    <location>
        <begin position="315"/>
        <end position="327"/>
    </location>
</feature>
<feature type="compositionally biased region" description="Pro residues" evidence="2">
    <location>
        <begin position="249"/>
        <end position="258"/>
    </location>
</feature>
<dbReference type="GO" id="GO:0003700">
    <property type="term" value="F:DNA-binding transcription factor activity"/>
    <property type="evidence" value="ECO:0007669"/>
    <property type="project" value="InterPro"/>
</dbReference>
<feature type="region of interest" description="Disordered" evidence="2">
    <location>
        <begin position="246"/>
        <end position="276"/>
    </location>
</feature>